<keyword evidence="2" id="KW-1185">Reference proteome</keyword>
<evidence type="ECO:0000313" key="2">
    <source>
        <dbReference type="Proteomes" id="UP000018291"/>
    </source>
</evidence>
<dbReference type="HOGENOM" id="CLU_2877451_0_0_11"/>
<accession>R4Z376</accession>
<comment type="caution">
    <text evidence="1">The sequence shown here is derived from an EMBL/GenBank/DDBJ whole genome shotgun (WGS) entry which is preliminary data.</text>
</comment>
<dbReference type="Proteomes" id="UP000018291">
    <property type="component" value="Unassembled WGS sequence"/>
</dbReference>
<protein>
    <submittedName>
        <fullName evidence="1">Uncharacterized protein</fullName>
    </submittedName>
</protein>
<evidence type="ECO:0000313" key="1">
    <source>
        <dbReference type="EMBL" id="CCM63736.1"/>
    </source>
</evidence>
<reference evidence="1 2" key="1">
    <citation type="journal article" date="2013" name="ISME J.">
        <title>Metabolic model for the filamentous 'Candidatus Microthrix parvicella' based on genomic and metagenomic analyses.</title>
        <authorList>
            <person name="Jon McIlroy S."/>
            <person name="Kristiansen R."/>
            <person name="Albertsen M."/>
            <person name="Michael Karst S."/>
            <person name="Rossetti S."/>
            <person name="Lund Nielsen J."/>
            <person name="Tandoi V."/>
            <person name="James Seviour R."/>
            <person name="Nielsen P.H."/>
        </authorList>
    </citation>
    <scope>NUCLEOTIDE SEQUENCE [LARGE SCALE GENOMIC DNA]</scope>
    <source>
        <strain evidence="1 2">RN1</strain>
    </source>
</reference>
<name>R4Z376_9ACTN</name>
<organism evidence="1 2">
    <name type="scientific">Candidatus Neomicrothrix parvicella RN1</name>
    <dbReference type="NCBI Taxonomy" id="1229780"/>
    <lineage>
        <taxon>Bacteria</taxon>
        <taxon>Bacillati</taxon>
        <taxon>Actinomycetota</taxon>
        <taxon>Acidimicrobiia</taxon>
        <taxon>Acidimicrobiales</taxon>
        <taxon>Microthrixaceae</taxon>
        <taxon>Candidatus Neomicrothrix</taxon>
    </lineage>
</organism>
<dbReference type="AlphaFoldDB" id="R4Z376"/>
<proteinExistence type="predicted"/>
<dbReference type="EMBL" id="CANL01000022">
    <property type="protein sequence ID" value="CCM63736.1"/>
    <property type="molecule type" value="Genomic_DNA"/>
</dbReference>
<gene>
    <name evidence="1" type="ORF">BN381_290104</name>
</gene>
<sequence>MFPALDCAPSELVTLETLAWPVKSISRSFGVTTVTLVCDPRDRDSLPKQRGVTYAARRGVRQS</sequence>